<organism evidence="10">
    <name type="scientific">Timema monikensis</name>
    <dbReference type="NCBI Taxonomy" id="170555"/>
    <lineage>
        <taxon>Eukaryota</taxon>
        <taxon>Metazoa</taxon>
        <taxon>Ecdysozoa</taxon>
        <taxon>Arthropoda</taxon>
        <taxon>Hexapoda</taxon>
        <taxon>Insecta</taxon>
        <taxon>Pterygota</taxon>
        <taxon>Neoptera</taxon>
        <taxon>Polyneoptera</taxon>
        <taxon>Phasmatodea</taxon>
        <taxon>Timematodea</taxon>
        <taxon>Timematoidea</taxon>
        <taxon>Timematidae</taxon>
        <taxon>Timema</taxon>
    </lineage>
</organism>
<evidence type="ECO:0000259" key="9">
    <source>
        <dbReference type="Pfam" id="PF01370"/>
    </source>
</evidence>
<proteinExistence type="predicted"/>
<evidence type="ECO:0000313" key="10">
    <source>
        <dbReference type="EMBL" id="CAD7433302.1"/>
    </source>
</evidence>
<keyword evidence="6" id="KW-0299">Galactose metabolism</keyword>
<dbReference type="InterPro" id="IPR036291">
    <property type="entry name" value="NAD(P)-bd_dom_sf"/>
</dbReference>
<accession>A0A7R9EGV8</accession>
<dbReference type="AlphaFoldDB" id="A0A7R9EGV8"/>
<evidence type="ECO:0000256" key="5">
    <source>
        <dbReference type="ARBA" id="ARBA00023027"/>
    </source>
</evidence>
<keyword evidence="7" id="KW-0413">Isomerase</keyword>
<gene>
    <name evidence="10" type="ORF">TMSB3V08_LOCUS9982</name>
</gene>
<dbReference type="Pfam" id="PF01370">
    <property type="entry name" value="Epimerase"/>
    <property type="match status" value="1"/>
</dbReference>
<evidence type="ECO:0000256" key="3">
    <source>
        <dbReference type="ARBA" id="ARBA00004947"/>
    </source>
</evidence>
<keyword evidence="5" id="KW-0520">NAD</keyword>
<dbReference type="GO" id="GO:0006012">
    <property type="term" value="P:galactose metabolic process"/>
    <property type="evidence" value="ECO:0007669"/>
    <property type="project" value="UniProtKB-KW"/>
</dbReference>
<evidence type="ECO:0000256" key="6">
    <source>
        <dbReference type="ARBA" id="ARBA00023144"/>
    </source>
</evidence>
<evidence type="ECO:0000256" key="2">
    <source>
        <dbReference type="ARBA" id="ARBA00001911"/>
    </source>
</evidence>
<name>A0A7R9EGV8_9NEOP</name>
<protein>
    <recommendedName>
        <fullName evidence="4">UDP-glucose 4-epimerase</fullName>
        <ecNumber evidence="4">5.1.3.2</ecNumber>
    </recommendedName>
</protein>
<dbReference type="GO" id="GO:0005829">
    <property type="term" value="C:cytosol"/>
    <property type="evidence" value="ECO:0007669"/>
    <property type="project" value="TreeGrafter"/>
</dbReference>
<reference evidence="10" key="1">
    <citation type="submission" date="2020-11" db="EMBL/GenBank/DDBJ databases">
        <authorList>
            <person name="Tran Van P."/>
        </authorList>
    </citation>
    <scope>NUCLEOTIDE SEQUENCE</scope>
</reference>
<dbReference type="EC" id="5.1.3.2" evidence="4"/>
<dbReference type="PANTHER" id="PTHR43725">
    <property type="entry name" value="UDP-GLUCOSE 4-EPIMERASE"/>
    <property type="match status" value="1"/>
</dbReference>
<sequence>MSGGPTVLVTGGAGYVGSHTVVQLLTKGYQVVVVDNLVNASKVLTVLSPDRVCPMSDASLPYNAKPRRSSECTDWPGVCAKTSPSPERPHV</sequence>
<comment type="catalytic activity">
    <reaction evidence="1">
        <text>UDP-alpha-D-glucose = UDP-alpha-D-galactose</text>
        <dbReference type="Rhea" id="RHEA:22168"/>
        <dbReference type="ChEBI" id="CHEBI:58885"/>
        <dbReference type="ChEBI" id="CHEBI:66914"/>
        <dbReference type="EC" id="5.1.3.2"/>
    </reaction>
</comment>
<keyword evidence="6" id="KW-0119">Carbohydrate metabolism</keyword>
<dbReference type="EMBL" id="OB796313">
    <property type="protein sequence ID" value="CAD7433302.1"/>
    <property type="molecule type" value="Genomic_DNA"/>
</dbReference>
<evidence type="ECO:0000256" key="8">
    <source>
        <dbReference type="SAM" id="MobiDB-lite"/>
    </source>
</evidence>
<dbReference type="Gene3D" id="3.40.50.720">
    <property type="entry name" value="NAD(P)-binding Rossmann-like Domain"/>
    <property type="match status" value="1"/>
</dbReference>
<dbReference type="PANTHER" id="PTHR43725:SF47">
    <property type="entry name" value="UDP-GLUCOSE 4-EPIMERASE"/>
    <property type="match status" value="1"/>
</dbReference>
<dbReference type="SUPFAM" id="SSF51735">
    <property type="entry name" value="NAD(P)-binding Rossmann-fold domains"/>
    <property type="match status" value="1"/>
</dbReference>
<comment type="pathway">
    <text evidence="3">Carbohydrate metabolism; galactose metabolism.</text>
</comment>
<dbReference type="InterPro" id="IPR001509">
    <property type="entry name" value="Epimerase_deHydtase"/>
</dbReference>
<comment type="cofactor">
    <cofactor evidence="2">
        <name>NAD(+)</name>
        <dbReference type="ChEBI" id="CHEBI:57540"/>
    </cofactor>
</comment>
<evidence type="ECO:0000256" key="4">
    <source>
        <dbReference type="ARBA" id="ARBA00013189"/>
    </source>
</evidence>
<evidence type="ECO:0000256" key="7">
    <source>
        <dbReference type="ARBA" id="ARBA00023235"/>
    </source>
</evidence>
<feature type="region of interest" description="Disordered" evidence="8">
    <location>
        <begin position="63"/>
        <end position="91"/>
    </location>
</feature>
<evidence type="ECO:0000256" key="1">
    <source>
        <dbReference type="ARBA" id="ARBA00000083"/>
    </source>
</evidence>
<feature type="domain" description="NAD-dependent epimerase/dehydratase" evidence="9">
    <location>
        <begin position="7"/>
        <end position="42"/>
    </location>
</feature>
<dbReference type="GO" id="GO:0003978">
    <property type="term" value="F:UDP-glucose 4-epimerase activity"/>
    <property type="evidence" value="ECO:0007669"/>
    <property type="project" value="UniProtKB-EC"/>
</dbReference>